<name>A0A3A6PN18_9EURY</name>
<dbReference type="Gene3D" id="3.40.50.300">
    <property type="entry name" value="P-loop containing nucleotide triphosphate hydrolases"/>
    <property type="match status" value="2"/>
</dbReference>
<dbReference type="AlphaFoldDB" id="A0A3A6PN18"/>
<dbReference type="SUPFAM" id="SSF52540">
    <property type="entry name" value="P-loop containing nucleoside triphosphate hydrolases"/>
    <property type="match status" value="1"/>
</dbReference>
<feature type="region of interest" description="Disordered" evidence="4">
    <location>
        <begin position="1"/>
        <end position="34"/>
    </location>
</feature>
<feature type="coiled-coil region" evidence="3">
    <location>
        <begin position="354"/>
        <end position="388"/>
    </location>
</feature>
<reference evidence="5 6" key="1">
    <citation type="submission" date="2018-06" db="EMBL/GenBank/DDBJ databases">
        <title>Halonotius sp. F13-13 a new haloarchaeeon isolated from a solar saltern from Isla Cristina, Huelva, Spain.</title>
        <authorList>
            <person name="Duran-Viseras A."/>
            <person name="Sanchez-Porro C."/>
            <person name="Ventosa A."/>
        </authorList>
    </citation>
    <scope>NUCLEOTIDE SEQUENCE [LARGE SCALE GENOMIC DNA]</scope>
    <source>
        <strain evidence="5 6">F13-13</strain>
    </source>
</reference>
<dbReference type="PANTHER" id="PTHR32114:SF2">
    <property type="entry name" value="ABC TRANSPORTER ABCH.3"/>
    <property type="match status" value="1"/>
</dbReference>
<feature type="coiled-coil region" evidence="3">
    <location>
        <begin position="553"/>
        <end position="593"/>
    </location>
</feature>
<sequence>MTDIPTELEEAGEVTTVQPREDSADEPEGIESAGPLYRIERTREQGFDDEVLFVRLLGDNDHDWETLLEIDTRQLELEFYDDDTPNQWNIQLFWVYEDESKPDTEFRREFERKTKFAIRRCVPCESLEEFLRPLEHSRRALSEVNDEFGRHALIQRVTGNSLGFLFDQKTSIDQKFERLLEIDIDDVGDVHVQSASPTTNDRPSAVNTVELGDFRKDASRRELEASQFTLLYGRNGSGKTSILDGITMGLVGQTRRDDERVDSYDGLSVTLEGDDEPLPTDSKSINNRIADWFGFRPQGPARRHVEFYRVNYHEAGETTRLLEPSTDLEIERVFRNFLYGEDLAYATKEKDKLLDLLDGKIEDAEEDIEEVEAERDKLQDRRNEVKKALSTLGSARRDLSSAASALVENEGEHEDEVPPSDRISRWRDWMRRFEQLERALDATVSDLAWETTRDLRSRLNDEVDLLNQQRKDLNNIRDLKDERRRVVKVAKQAESENTAELPFSTFFTGLLFVANGISCEDIRRLVRGIEETDLKINQVESIQSAEPWYAIFESALREQHEDLEKTRDRLVELGDLEERRRELREQIRTDTEEYLEITDDEDIQHCPACYVEQSAEDIRTREEPEHTHDAGGVPESLIESLENVEQALEVVESGNLAAIDDDIRRYRNQLCGLDDVPRLFGFVADGKEGALSPKTTPETVEAIARLTQDQTVYNRSTDAVLSSVIDQIESGIAEQTSEMRDFDPGTEIQRQIDDCEDRLSAVQQGLDVLENQWPEELLDASPAVKSDLRTIEFAVEEAAEAAESKPASKLSDEIDTKAEKIDRLKDRIEQLEVARKHLGETFVGVEESLDKVLGEYTEIVTILFKVFQRPYDFKRVELTNDNEELQVVRRDSGEVVGIDEMSSGQRTALVLAIFVTNNLAHDSAPPLMLLDEPFAHLDELNTLSFFNLVIELAVRGDRQIIFATANDNLASLLERKVGETEAFERVNLESHPS</sequence>
<evidence type="ECO:0000256" key="3">
    <source>
        <dbReference type="SAM" id="Coils"/>
    </source>
</evidence>
<comment type="caution">
    <text evidence="5">The sequence shown here is derived from an EMBL/GenBank/DDBJ whole genome shotgun (WGS) entry which is preliminary data.</text>
</comment>
<dbReference type="InterPro" id="IPR027417">
    <property type="entry name" value="P-loop_NTPase"/>
</dbReference>
<dbReference type="OrthoDB" id="336979at2157"/>
<dbReference type="Proteomes" id="UP000276588">
    <property type="component" value="Unassembled WGS sequence"/>
</dbReference>
<feature type="compositionally biased region" description="Acidic residues" evidence="4">
    <location>
        <begin position="1"/>
        <end position="12"/>
    </location>
</feature>
<proteinExistence type="inferred from homology"/>
<protein>
    <submittedName>
        <fullName evidence="5">Chromosome segregation protein SMC</fullName>
    </submittedName>
</protein>
<keyword evidence="1 3" id="KW-0175">Coiled coil</keyword>
<keyword evidence="6" id="KW-1185">Reference proteome</keyword>
<dbReference type="PANTHER" id="PTHR32114">
    <property type="entry name" value="ABC TRANSPORTER ABCH.3"/>
    <property type="match status" value="1"/>
</dbReference>
<dbReference type="RefSeq" id="WP_120102884.1">
    <property type="nucleotide sequence ID" value="NZ_QKNY01000012.1"/>
</dbReference>
<accession>A0A3A6PN18</accession>
<dbReference type="CDD" id="cd00267">
    <property type="entry name" value="ABC_ATPase"/>
    <property type="match status" value="1"/>
</dbReference>
<comment type="similarity">
    <text evidence="2">Belongs to the Sph1/Sph2 family.</text>
</comment>
<evidence type="ECO:0000313" key="6">
    <source>
        <dbReference type="Proteomes" id="UP000276588"/>
    </source>
</evidence>
<evidence type="ECO:0000256" key="1">
    <source>
        <dbReference type="ARBA" id="ARBA00023054"/>
    </source>
</evidence>
<organism evidence="5 6">
    <name type="scientific">Halonotius aquaticus</name>
    <dbReference type="NCBI Taxonomy" id="2216978"/>
    <lineage>
        <taxon>Archaea</taxon>
        <taxon>Methanobacteriati</taxon>
        <taxon>Methanobacteriota</taxon>
        <taxon>Stenosarchaea group</taxon>
        <taxon>Halobacteria</taxon>
        <taxon>Halobacteriales</taxon>
        <taxon>Haloferacaceae</taxon>
        <taxon>Halonotius</taxon>
    </lineage>
</organism>
<evidence type="ECO:0000313" key="5">
    <source>
        <dbReference type="EMBL" id="RJX42932.1"/>
    </source>
</evidence>
<evidence type="ECO:0000256" key="4">
    <source>
        <dbReference type="SAM" id="MobiDB-lite"/>
    </source>
</evidence>
<dbReference type="EMBL" id="QKNY01000012">
    <property type="protein sequence ID" value="RJX42932.1"/>
    <property type="molecule type" value="Genomic_DNA"/>
</dbReference>
<feature type="coiled-coil region" evidence="3">
    <location>
        <begin position="807"/>
        <end position="841"/>
    </location>
</feature>
<gene>
    <name evidence="5" type="ORF">DM826_08000</name>
</gene>
<feature type="coiled-coil region" evidence="3">
    <location>
        <begin position="456"/>
        <end position="496"/>
    </location>
</feature>
<evidence type="ECO:0000256" key="2">
    <source>
        <dbReference type="ARBA" id="ARBA00049666"/>
    </source>
</evidence>